<organism evidence="8">
    <name type="scientific">uncultured Solirubrobacteraceae bacterium</name>
    <dbReference type="NCBI Taxonomy" id="1162706"/>
    <lineage>
        <taxon>Bacteria</taxon>
        <taxon>Bacillati</taxon>
        <taxon>Actinomycetota</taxon>
        <taxon>Thermoleophilia</taxon>
        <taxon>Solirubrobacterales</taxon>
        <taxon>Solirubrobacteraceae</taxon>
        <taxon>environmental samples</taxon>
    </lineage>
</organism>
<feature type="transmembrane region" description="Helical" evidence="7">
    <location>
        <begin position="259"/>
        <end position="278"/>
    </location>
</feature>
<comment type="subcellular location">
    <subcellularLocation>
        <location evidence="1">Membrane</location>
        <topology evidence="1">Multi-pass membrane protein</topology>
    </subcellularLocation>
</comment>
<evidence type="ECO:0000256" key="3">
    <source>
        <dbReference type="ARBA" id="ARBA00022692"/>
    </source>
</evidence>
<dbReference type="PANTHER" id="PTHR30238:SF0">
    <property type="entry name" value="THYLAKOID MEMBRANE PROTEIN TERC, CHLOROPLASTIC"/>
    <property type="match status" value="1"/>
</dbReference>
<feature type="region of interest" description="Disordered" evidence="6">
    <location>
        <begin position="308"/>
        <end position="332"/>
    </location>
</feature>
<sequence>MSDLLSSAAAPWAGLAVAIVVLLIIDLFIVRGRGGEMSLRLATAASLAWVGVSLVFFGILLLFGDSEDASAYLAGYLVEKSLSLDNVFVFLLVFTAFGVPVAERHRLLTYGIVGALILRLIFIVVGAAILGMFSWLNFVFAAFLIWTGWRMYRHRHDHEGEQELVEKLSQRLPISPAPSEGRLARREGGRRVLTTAGAALVAIAVVDLIFAVDSVPAILAITTDSYIVFAANAFALLGLRPLFFLVAELVERLYYLKTALAALLVFIGAKMALGQIVGKIGPEISLPIILAILGVGVVASLLRDRRRRAGEPGAAPGEPEPEPEPEPAVAGR</sequence>
<name>A0A6J4S085_9ACTN</name>
<dbReference type="NCBIfam" id="TIGR03718">
    <property type="entry name" value="R_switched_Alx"/>
    <property type="match status" value="1"/>
</dbReference>
<feature type="transmembrane region" description="Helical" evidence="7">
    <location>
        <begin position="192"/>
        <end position="220"/>
    </location>
</feature>
<feature type="transmembrane region" description="Helical" evidence="7">
    <location>
        <begin position="226"/>
        <end position="247"/>
    </location>
</feature>
<dbReference type="AlphaFoldDB" id="A0A6J4S085"/>
<evidence type="ECO:0000256" key="6">
    <source>
        <dbReference type="SAM" id="MobiDB-lite"/>
    </source>
</evidence>
<keyword evidence="4 7" id="KW-1133">Transmembrane helix</keyword>
<dbReference type="InterPro" id="IPR005496">
    <property type="entry name" value="Integral_membrane_TerC"/>
</dbReference>
<evidence type="ECO:0000256" key="7">
    <source>
        <dbReference type="SAM" id="Phobius"/>
    </source>
</evidence>
<feature type="transmembrane region" description="Helical" evidence="7">
    <location>
        <begin position="135"/>
        <end position="152"/>
    </location>
</feature>
<dbReference type="Pfam" id="PF03741">
    <property type="entry name" value="TerC"/>
    <property type="match status" value="1"/>
</dbReference>
<proteinExistence type="inferred from homology"/>
<evidence type="ECO:0000313" key="8">
    <source>
        <dbReference type="EMBL" id="CAA9481885.1"/>
    </source>
</evidence>
<comment type="similarity">
    <text evidence="2">Belongs to the TerC family.</text>
</comment>
<feature type="transmembrane region" description="Helical" evidence="7">
    <location>
        <begin position="107"/>
        <end position="129"/>
    </location>
</feature>
<reference evidence="8" key="1">
    <citation type="submission" date="2020-02" db="EMBL/GenBank/DDBJ databases">
        <authorList>
            <person name="Meier V. D."/>
        </authorList>
    </citation>
    <scope>NUCLEOTIDE SEQUENCE</scope>
    <source>
        <strain evidence="8">AVDCRST_MAG13</strain>
    </source>
</reference>
<dbReference type="InterPro" id="IPR022369">
    <property type="entry name" value="Integral_membrane_TerC_rswitch"/>
</dbReference>
<evidence type="ECO:0000256" key="2">
    <source>
        <dbReference type="ARBA" id="ARBA00007511"/>
    </source>
</evidence>
<accession>A0A6J4S085</accession>
<feature type="transmembrane region" description="Helical" evidence="7">
    <location>
        <begin position="83"/>
        <end position="102"/>
    </location>
</feature>
<keyword evidence="5 7" id="KW-0472">Membrane</keyword>
<dbReference type="PANTHER" id="PTHR30238">
    <property type="entry name" value="MEMBRANE BOUND PREDICTED REDOX MODULATOR"/>
    <property type="match status" value="1"/>
</dbReference>
<dbReference type="EMBL" id="CADCVO010000187">
    <property type="protein sequence ID" value="CAA9481885.1"/>
    <property type="molecule type" value="Genomic_DNA"/>
</dbReference>
<keyword evidence="3 7" id="KW-0812">Transmembrane</keyword>
<evidence type="ECO:0000256" key="5">
    <source>
        <dbReference type="ARBA" id="ARBA00023136"/>
    </source>
</evidence>
<evidence type="ECO:0000256" key="1">
    <source>
        <dbReference type="ARBA" id="ARBA00004141"/>
    </source>
</evidence>
<feature type="transmembrane region" description="Helical" evidence="7">
    <location>
        <begin position="12"/>
        <end position="29"/>
    </location>
</feature>
<gene>
    <name evidence="8" type="ORF">AVDCRST_MAG13-1217</name>
</gene>
<protein>
    <submittedName>
        <fullName evidence="8">Integral membrane protein TerC</fullName>
    </submittedName>
</protein>
<feature type="transmembrane region" description="Helical" evidence="7">
    <location>
        <begin position="41"/>
        <end position="63"/>
    </location>
</feature>
<dbReference type="GO" id="GO:0016020">
    <property type="term" value="C:membrane"/>
    <property type="evidence" value="ECO:0007669"/>
    <property type="project" value="UniProtKB-SubCell"/>
</dbReference>
<evidence type="ECO:0000256" key="4">
    <source>
        <dbReference type="ARBA" id="ARBA00022989"/>
    </source>
</evidence>
<feature type="transmembrane region" description="Helical" evidence="7">
    <location>
        <begin position="284"/>
        <end position="302"/>
    </location>
</feature>